<reference evidence="4" key="1">
    <citation type="submission" date="2022-02" db="EMBL/GenBank/DDBJ databases">
        <authorList>
            <person name="Henning P.M."/>
            <person name="McCubbin A.G."/>
            <person name="Shore J.S."/>
        </authorList>
    </citation>
    <scope>NUCLEOTIDE SEQUENCE</scope>
    <source>
        <strain evidence="4">F60SS</strain>
        <tissue evidence="4">Leaves</tissue>
    </source>
</reference>
<dbReference type="AlphaFoldDB" id="A0A9Q0GAD0"/>
<dbReference type="PANTHER" id="PTHR23024:SF546">
    <property type="entry name" value="CARBOXYLESTERASE 120-RELATED"/>
    <property type="match status" value="1"/>
</dbReference>
<gene>
    <name evidence="4" type="ORF">Tsubulata_033992</name>
</gene>
<evidence type="ECO:0000256" key="2">
    <source>
        <dbReference type="SAM" id="MobiDB-lite"/>
    </source>
</evidence>
<comment type="caution">
    <text evidence="4">The sequence shown here is derived from an EMBL/GenBank/DDBJ whole genome shotgun (WGS) entry which is preliminary data.</text>
</comment>
<comment type="similarity">
    <text evidence="1">Belongs to the 'GDXG' lipolytic enzyme family.</text>
</comment>
<dbReference type="Proteomes" id="UP001141552">
    <property type="component" value="Unassembled WGS sequence"/>
</dbReference>
<evidence type="ECO:0000313" key="5">
    <source>
        <dbReference type="Proteomes" id="UP001141552"/>
    </source>
</evidence>
<dbReference type="Gene3D" id="3.40.50.1820">
    <property type="entry name" value="alpha/beta hydrolase"/>
    <property type="match status" value="1"/>
</dbReference>
<dbReference type="InterPro" id="IPR013094">
    <property type="entry name" value="AB_hydrolase_3"/>
</dbReference>
<keyword evidence="5" id="KW-1185">Reference proteome</keyword>
<dbReference type="Pfam" id="PF07859">
    <property type="entry name" value="Abhydrolase_3"/>
    <property type="match status" value="1"/>
</dbReference>
<dbReference type="EMBL" id="JAKUCV010001508">
    <property type="protein sequence ID" value="KAJ4846113.1"/>
    <property type="molecule type" value="Genomic_DNA"/>
</dbReference>
<dbReference type="InterPro" id="IPR050466">
    <property type="entry name" value="Carboxylest/Gibb_receptor"/>
</dbReference>
<evidence type="ECO:0000256" key="1">
    <source>
        <dbReference type="ARBA" id="ARBA00010515"/>
    </source>
</evidence>
<dbReference type="PANTHER" id="PTHR23024">
    <property type="entry name" value="ARYLACETAMIDE DEACETYLASE"/>
    <property type="match status" value="1"/>
</dbReference>
<accession>A0A9Q0GAD0</accession>
<reference evidence="4" key="2">
    <citation type="journal article" date="2023" name="Plants (Basel)">
        <title>Annotation of the Turnera subulata (Passifloraceae) Draft Genome Reveals the S-Locus Evolved after the Divergence of Turneroideae from Passifloroideae in a Stepwise Manner.</title>
        <authorList>
            <person name="Henning P.M."/>
            <person name="Roalson E.H."/>
            <person name="Mir W."/>
            <person name="McCubbin A.G."/>
            <person name="Shore J.S."/>
        </authorList>
    </citation>
    <scope>NUCLEOTIDE SEQUENCE</scope>
    <source>
        <strain evidence="4">F60SS</strain>
    </source>
</reference>
<feature type="domain" description="Alpha/beta hydrolase fold-3" evidence="3">
    <location>
        <begin position="102"/>
        <end position="332"/>
    </location>
</feature>
<protein>
    <recommendedName>
        <fullName evidence="3">Alpha/beta hydrolase fold-3 domain-containing protein</fullName>
    </recommendedName>
</protein>
<evidence type="ECO:0000313" key="4">
    <source>
        <dbReference type="EMBL" id="KAJ4846113.1"/>
    </source>
</evidence>
<sequence>MHRQTNPPLFSSAEEIHQYLQFFPNPDGTVTRNSIFPDIPPTPDPHDDHLSNSNSNPVLSKDIPINQSNNTWARLYLPKQHLALLDSDNNNNNNNNNKLPLIVYIHGGGFVLLCPPSSSLNHNFCSAMAVDLGAVVVSIEYRMAPEHRLPAAYDDAVEALHWIRTTQEACLREYADYTNCFIMGSSAGGNITYHAALRFLAPHEDDDDDLHPTLKIRGLILHQPFFGGTQRTQSESRLARDPILPPPLTDFLWDHSLPVGADRDHKYSNPTAAGGGSNSNILDSLVEGKVKVMVTGCEGDPLIDRQMGLAKFVSDKGIETVARFGQGGSHGFEVMDPTTKAKELFIAIKEFIILIPE</sequence>
<evidence type="ECO:0000259" key="3">
    <source>
        <dbReference type="Pfam" id="PF07859"/>
    </source>
</evidence>
<proteinExistence type="inferred from homology"/>
<name>A0A9Q0GAD0_9ROSI</name>
<organism evidence="4 5">
    <name type="scientific">Turnera subulata</name>
    <dbReference type="NCBI Taxonomy" id="218843"/>
    <lineage>
        <taxon>Eukaryota</taxon>
        <taxon>Viridiplantae</taxon>
        <taxon>Streptophyta</taxon>
        <taxon>Embryophyta</taxon>
        <taxon>Tracheophyta</taxon>
        <taxon>Spermatophyta</taxon>
        <taxon>Magnoliopsida</taxon>
        <taxon>eudicotyledons</taxon>
        <taxon>Gunneridae</taxon>
        <taxon>Pentapetalae</taxon>
        <taxon>rosids</taxon>
        <taxon>fabids</taxon>
        <taxon>Malpighiales</taxon>
        <taxon>Passifloraceae</taxon>
        <taxon>Turnera</taxon>
    </lineage>
</organism>
<dbReference type="InterPro" id="IPR029058">
    <property type="entry name" value="AB_hydrolase_fold"/>
</dbReference>
<dbReference type="GO" id="GO:0016787">
    <property type="term" value="F:hydrolase activity"/>
    <property type="evidence" value="ECO:0007669"/>
    <property type="project" value="InterPro"/>
</dbReference>
<feature type="region of interest" description="Disordered" evidence="2">
    <location>
        <begin position="31"/>
        <end position="62"/>
    </location>
</feature>
<dbReference type="SUPFAM" id="SSF53474">
    <property type="entry name" value="alpha/beta-Hydrolases"/>
    <property type="match status" value="1"/>
</dbReference>
<dbReference type="OrthoDB" id="408631at2759"/>